<dbReference type="PROSITE" id="PS51724">
    <property type="entry name" value="SPOR"/>
    <property type="match status" value="1"/>
</dbReference>
<dbReference type="Proteomes" id="UP000298049">
    <property type="component" value="Chromosome"/>
</dbReference>
<keyword evidence="4" id="KW-0564">Palmitate</keyword>
<keyword evidence="4" id="KW-0472">Membrane</keyword>
<keyword evidence="3 4" id="KW-0961">Cell wall biogenesis/degradation</keyword>
<feature type="compositionally biased region" description="Basic and acidic residues" evidence="6">
    <location>
        <begin position="285"/>
        <end position="298"/>
    </location>
</feature>
<dbReference type="GO" id="GO:0008932">
    <property type="term" value="F:lytic endotransglycosylase activity"/>
    <property type="evidence" value="ECO:0007669"/>
    <property type="project" value="UniProtKB-UniRule"/>
</dbReference>
<dbReference type="Pfam" id="PF03330">
    <property type="entry name" value="DPBB_1"/>
    <property type="match status" value="1"/>
</dbReference>
<dbReference type="GO" id="GO:0042834">
    <property type="term" value="F:peptidoglycan binding"/>
    <property type="evidence" value="ECO:0007669"/>
    <property type="project" value="InterPro"/>
</dbReference>
<keyword evidence="1" id="KW-0732">Signal</keyword>
<keyword evidence="4" id="KW-0449">Lipoprotein</keyword>
<dbReference type="KEGG" id="hmi:soil367_04100"/>
<dbReference type="EMBL" id="CP031093">
    <property type="protein sequence ID" value="QCF25176.1"/>
    <property type="molecule type" value="Genomic_DNA"/>
</dbReference>
<feature type="region of interest" description="Disordered" evidence="6">
    <location>
        <begin position="285"/>
        <end position="313"/>
    </location>
</feature>
<reference evidence="8 9" key="1">
    <citation type="submission" date="2018-07" db="EMBL/GenBank/DDBJ databases">
        <title>Marsedoiliclastica nanhaica gen. nov. sp. nov., a novel marine hydrocarbonoclastic bacterium isolated from an in-situ enriched hydrocarbon-degrading consortium in deep-sea sediment.</title>
        <authorList>
            <person name="Dong C."/>
            <person name="Ma T."/>
            <person name="Liu R."/>
            <person name="Shao Z."/>
        </authorList>
    </citation>
    <scope>NUCLEOTIDE SEQUENCE [LARGE SCALE GENOMIC DNA]</scope>
    <source>
        <strain evidence="9">soil36-7</strain>
    </source>
</reference>
<dbReference type="OrthoDB" id="9779128at2"/>
<dbReference type="PANTHER" id="PTHR34183">
    <property type="entry name" value="ENDOLYTIC PEPTIDOGLYCAN TRANSGLYCOSYLASE RLPA"/>
    <property type="match status" value="1"/>
</dbReference>
<dbReference type="SUPFAM" id="SSF50685">
    <property type="entry name" value="Barwin-like endoglucanases"/>
    <property type="match status" value="1"/>
</dbReference>
<dbReference type="PANTHER" id="PTHR34183:SF1">
    <property type="entry name" value="ENDOLYTIC PEPTIDOGLYCAN TRANSGLYCOSYLASE RLPA"/>
    <property type="match status" value="1"/>
</dbReference>
<dbReference type="Pfam" id="PF05036">
    <property type="entry name" value="SPOR"/>
    <property type="match status" value="1"/>
</dbReference>
<gene>
    <name evidence="4" type="primary">rlpA</name>
    <name evidence="8" type="ORF">soil367_04100</name>
</gene>
<dbReference type="HAMAP" id="MF_02071">
    <property type="entry name" value="RlpA"/>
    <property type="match status" value="1"/>
</dbReference>
<feature type="region of interest" description="Disordered" evidence="6">
    <location>
        <begin position="211"/>
        <end position="232"/>
    </location>
</feature>
<organism evidence="8 9">
    <name type="scientific">Hydrocarboniclastica marina</name>
    <dbReference type="NCBI Taxonomy" id="2259620"/>
    <lineage>
        <taxon>Bacteria</taxon>
        <taxon>Pseudomonadati</taxon>
        <taxon>Pseudomonadota</taxon>
        <taxon>Gammaproteobacteria</taxon>
        <taxon>Alteromonadales</taxon>
        <taxon>Alteromonadaceae</taxon>
        <taxon>Hydrocarboniclastica</taxon>
    </lineage>
</organism>
<evidence type="ECO:0000256" key="5">
    <source>
        <dbReference type="RuleBase" id="RU003495"/>
    </source>
</evidence>
<dbReference type="EC" id="4.2.2.-" evidence="4"/>
<feature type="compositionally biased region" description="Polar residues" evidence="6">
    <location>
        <begin position="37"/>
        <end position="51"/>
    </location>
</feature>
<feature type="compositionally biased region" description="Polar residues" evidence="6">
    <location>
        <begin position="213"/>
        <end position="228"/>
    </location>
</feature>
<evidence type="ECO:0000256" key="4">
    <source>
        <dbReference type="HAMAP-Rule" id="MF_02071"/>
    </source>
</evidence>
<feature type="region of interest" description="Disordered" evidence="6">
    <location>
        <begin position="33"/>
        <end position="62"/>
    </location>
</feature>
<evidence type="ECO:0000313" key="9">
    <source>
        <dbReference type="Proteomes" id="UP000298049"/>
    </source>
</evidence>
<sequence length="313" mass="33916">MKHGVTGTRLFSTQACSSVLLSVLVLLGGCSSTGSGQKYQSDSRYTMSQDAPPSGDYDVSGLEDAVPRAEPYSRGGNRSPYTVWGKSYNVLDSSHGYVETGTASWYGAKFHGHKTSNGETYDMYAMSAAHKNLPIPSFVEVTNLDNNRRVIVRVNDRGPFHSDRIIDLSYAAAKKLDFTNKGTARVRIAAISVSADGSWTVAGKDQRRVATTDMDTASRSGTARTVSAGQPGGRPYVQVGAFRSLQSAAALRLQISEITQAPVHVVEAANDAAGWHRVHVGPFDSRSRAETERDRIEARQLGQPIVVMRDDDR</sequence>
<evidence type="ECO:0000313" key="8">
    <source>
        <dbReference type="EMBL" id="QCF25176.1"/>
    </source>
</evidence>
<dbReference type="GO" id="GO:0009279">
    <property type="term" value="C:cell outer membrane"/>
    <property type="evidence" value="ECO:0007669"/>
    <property type="project" value="TreeGrafter"/>
</dbReference>
<dbReference type="InterPro" id="IPR036908">
    <property type="entry name" value="RlpA-like_sf"/>
</dbReference>
<dbReference type="FunFam" id="2.40.40.10:FF:000003">
    <property type="entry name" value="Endolytic peptidoglycan transglycosylase RlpA"/>
    <property type="match status" value="1"/>
</dbReference>
<dbReference type="AlphaFoldDB" id="A0A4P7XEA4"/>
<dbReference type="InterPro" id="IPR036680">
    <property type="entry name" value="SPOR-like_sf"/>
</dbReference>
<comment type="similarity">
    <text evidence="4 5">Belongs to the RlpA family.</text>
</comment>
<keyword evidence="4" id="KW-1003">Cell membrane</keyword>
<dbReference type="InterPro" id="IPR034718">
    <property type="entry name" value="RlpA"/>
</dbReference>
<evidence type="ECO:0000256" key="3">
    <source>
        <dbReference type="ARBA" id="ARBA00023316"/>
    </source>
</evidence>
<evidence type="ECO:0000256" key="1">
    <source>
        <dbReference type="ARBA" id="ARBA00022729"/>
    </source>
</evidence>
<dbReference type="GO" id="GO:0000270">
    <property type="term" value="P:peptidoglycan metabolic process"/>
    <property type="evidence" value="ECO:0007669"/>
    <property type="project" value="UniProtKB-UniRule"/>
</dbReference>
<evidence type="ECO:0000259" key="7">
    <source>
        <dbReference type="PROSITE" id="PS51724"/>
    </source>
</evidence>
<accession>A0A4P7XEA4</accession>
<dbReference type="GO" id="GO:0005886">
    <property type="term" value="C:plasma membrane"/>
    <property type="evidence" value="ECO:0007669"/>
    <property type="project" value="UniProtKB-SubCell"/>
</dbReference>
<dbReference type="PROSITE" id="PS51257">
    <property type="entry name" value="PROKAR_LIPOPROTEIN"/>
    <property type="match status" value="1"/>
</dbReference>
<protein>
    <recommendedName>
        <fullName evidence="4">Endolytic peptidoglycan transglycosylase RlpA</fullName>
        <ecNumber evidence="4">4.2.2.-</ecNumber>
    </recommendedName>
</protein>
<keyword evidence="9" id="KW-1185">Reference proteome</keyword>
<dbReference type="InterPro" id="IPR007730">
    <property type="entry name" value="SPOR-like_dom"/>
</dbReference>
<proteinExistence type="inferred from homology"/>
<feature type="domain" description="SPOR" evidence="7">
    <location>
        <begin position="229"/>
        <end position="309"/>
    </location>
</feature>
<comment type="function">
    <text evidence="4">Lytic transglycosylase with a strong preference for naked glycan strands that lack stem peptides.</text>
</comment>
<dbReference type="InterPro" id="IPR009009">
    <property type="entry name" value="RlpA-like_DPBB"/>
</dbReference>
<dbReference type="Gene3D" id="2.40.40.10">
    <property type="entry name" value="RlpA-like domain"/>
    <property type="match status" value="1"/>
</dbReference>
<dbReference type="NCBIfam" id="TIGR00413">
    <property type="entry name" value="rlpA"/>
    <property type="match status" value="1"/>
</dbReference>
<dbReference type="SUPFAM" id="SSF110997">
    <property type="entry name" value="Sporulation related repeat"/>
    <property type="match status" value="1"/>
</dbReference>
<comment type="subcellular location">
    <subcellularLocation>
        <location evidence="4">Cell membrane</location>
        <topology evidence="4">Lipid-anchor</topology>
    </subcellularLocation>
</comment>
<dbReference type="InterPro" id="IPR012997">
    <property type="entry name" value="RplA"/>
</dbReference>
<evidence type="ECO:0000256" key="6">
    <source>
        <dbReference type="SAM" id="MobiDB-lite"/>
    </source>
</evidence>
<name>A0A4P7XEA4_9ALTE</name>
<keyword evidence="2 4" id="KW-0456">Lyase</keyword>
<evidence type="ECO:0000256" key="2">
    <source>
        <dbReference type="ARBA" id="ARBA00023239"/>
    </source>
</evidence>
<dbReference type="GO" id="GO:0071555">
    <property type="term" value="P:cell wall organization"/>
    <property type="evidence" value="ECO:0007669"/>
    <property type="project" value="UniProtKB-KW"/>
</dbReference>
<dbReference type="RefSeq" id="WP_136547156.1">
    <property type="nucleotide sequence ID" value="NZ_CP031093.1"/>
</dbReference>
<dbReference type="Gene3D" id="3.30.70.1070">
    <property type="entry name" value="Sporulation related repeat"/>
    <property type="match status" value="1"/>
</dbReference>
<dbReference type="CDD" id="cd22268">
    <property type="entry name" value="DPBB_RlpA-like"/>
    <property type="match status" value="1"/>
</dbReference>